<dbReference type="AlphaFoldDB" id="A0A9J6GH53"/>
<feature type="compositionally biased region" description="Polar residues" evidence="1">
    <location>
        <begin position="900"/>
        <end position="920"/>
    </location>
</feature>
<proteinExistence type="predicted"/>
<evidence type="ECO:0000256" key="2">
    <source>
        <dbReference type="SAM" id="Phobius"/>
    </source>
</evidence>
<keyword evidence="2" id="KW-1133">Transmembrane helix</keyword>
<comment type="caution">
    <text evidence="3">The sequence shown here is derived from an EMBL/GenBank/DDBJ whole genome shotgun (WGS) entry which is preliminary data.</text>
</comment>
<keyword evidence="2" id="KW-0812">Transmembrane</keyword>
<sequence>MRTEVFGFKKALETLFCTLVSERTTTYTFTKPLSSQANQDSVFRVLLFAAPPPTGLAPTGFKEPGVLWYGYSVRTGASDVRVDDVAQVAPLNGRTSRYTSAIAHGGALSRVEVALGTPQSSVVYYEDGSQTRTPGAYPARYQKVSPQSLPGLVTFVPGYEQPYGADGPPVPTLRFVGQVDHSQQPRPIASPISTGPVGAPLLPPVLGVQTTLRGGGQSGVPPPTILVQRQPVLGAPSVQPVHVSPLLPTQPDVAKRKAAVISLVVQPQSPPELGAAVASNEEIKSARVLTTLTPNAQEQVLALPNAAVDVTAPAVQAVSKSPDGDELQLSDTLPGSDVQSTIPAGPGVKQIKVIDTGVGALVTTSTVASIPLQTSQSQDTTAVVKNHVQTPLVLNDGRGQYDFRGYKQFAGPSGAAFVGEAPEDSRTKNTKDLLDAFTKTYTSRSKSSEVDANPLRDTKSLSRKAATSDRALSSVNDGGFKTVHTSTVLMTSMTQAPSEMKGSFSSTKALLESSSIVDSPAATSTDILSLKTSFEVTILKTPSTVDPSKHVETTTSATEVLFIPSFSSAVDSISKEAENLNLLLSDGQSRKALFARTSLNSEVSLPSTLARISSTRSFDNEGFPTCQNTCFWTIVRRSKTASSLENLAASSTPLYSIEEAATTPTSIAPIGASKTQDASLLDKASASMEANRTKEKRKVKAENNGRRSLDDTSRDRSTQGLEGTNRTDSAASSLKKNNDLGKNSDLDSEDTKLNVDRALHRNSSKLGNITDTKSSRSHGKDRLLSDVREILGTDFSLFGPTTPALSVGGSSTTGPILSASLQPVGSSKLSPTPSALTSDSSSSRSKKRPQATLRGKLLVVPRPTSVSVSSSATKTTDSEENHKKQSKVSASSVAHPSPSRVQGTTAALPKNSNISATGRSTDWKVVRKSSPKTNRSRNRDSKIEASRVSSVYPTQVEMPQATPVLPRNTSYHSSANTSSRSALGNDGSLSATRTQKTNLTPRMKNRQSSTKTSSASRVRSSAVSENSSSEFITPTLQPSSVSLQTRNSNSKAGSTNAIGTLTEAATSPAPTVPIGQQDDKDPDGNLQDVQLSPPAVPVDQDGNETHYSGVGDDELSVDGTSAPDPSNEASGREFSRPMPLWPFLAPLLLLLLLPPAVWCLLRPEKLIPPPMPPPPPPPPPMPPTFLSWGRPTY</sequence>
<dbReference type="OrthoDB" id="6505916at2759"/>
<protein>
    <submittedName>
        <fullName evidence="3">Uncharacterized protein</fullName>
    </submittedName>
</protein>
<feature type="compositionally biased region" description="Pro residues" evidence="1">
    <location>
        <begin position="1172"/>
        <end position="1183"/>
    </location>
</feature>
<dbReference type="OMA" id="VTYMMPL"/>
<feature type="compositionally biased region" description="Low complexity" evidence="1">
    <location>
        <begin position="829"/>
        <end position="843"/>
    </location>
</feature>
<evidence type="ECO:0000313" key="3">
    <source>
        <dbReference type="EMBL" id="KAH9377774.1"/>
    </source>
</evidence>
<feature type="compositionally biased region" description="Basic and acidic residues" evidence="1">
    <location>
        <begin position="700"/>
        <end position="717"/>
    </location>
</feature>
<feature type="compositionally biased region" description="Low complexity" evidence="1">
    <location>
        <begin position="1008"/>
        <end position="1030"/>
    </location>
</feature>
<accession>A0A9J6GH53</accession>
<evidence type="ECO:0000313" key="4">
    <source>
        <dbReference type="Proteomes" id="UP000821853"/>
    </source>
</evidence>
<dbReference type="EMBL" id="JABSTR010000008">
    <property type="protein sequence ID" value="KAH9377774.1"/>
    <property type="molecule type" value="Genomic_DNA"/>
</dbReference>
<feature type="compositionally biased region" description="Basic and acidic residues" evidence="1">
    <location>
        <begin position="736"/>
        <end position="749"/>
    </location>
</feature>
<name>A0A9J6GH53_HAELO</name>
<feature type="compositionally biased region" description="Polar residues" evidence="1">
    <location>
        <begin position="719"/>
        <end position="735"/>
    </location>
</feature>
<feature type="compositionally biased region" description="Low complexity" evidence="1">
    <location>
        <begin position="887"/>
        <end position="899"/>
    </location>
</feature>
<feature type="transmembrane region" description="Helical" evidence="2">
    <location>
        <begin position="1140"/>
        <end position="1161"/>
    </location>
</feature>
<feature type="region of interest" description="Disordered" evidence="1">
    <location>
        <begin position="816"/>
        <end position="1134"/>
    </location>
</feature>
<keyword evidence="4" id="KW-1185">Reference proteome</keyword>
<feature type="compositionally biased region" description="Basic residues" evidence="1">
    <location>
        <begin position="926"/>
        <end position="936"/>
    </location>
</feature>
<reference evidence="3 4" key="1">
    <citation type="journal article" date="2020" name="Cell">
        <title>Large-Scale Comparative Analyses of Tick Genomes Elucidate Their Genetic Diversity and Vector Capacities.</title>
        <authorList>
            <consortium name="Tick Genome and Microbiome Consortium (TIGMIC)"/>
            <person name="Jia N."/>
            <person name="Wang J."/>
            <person name="Shi W."/>
            <person name="Du L."/>
            <person name="Sun Y."/>
            <person name="Zhan W."/>
            <person name="Jiang J.F."/>
            <person name="Wang Q."/>
            <person name="Zhang B."/>
            <person name="Ji P."/>
            <person name="Bell-Sakyi L."/>
            <person name="Cui X.M."/>
            <person name="Yuan T.T."/>
            <person name="Jiang B.G."/>
            <person name="Yang W.F."/>
            <person name="Lam T.T."/>
            <person name="Chang Q.C."/>
            <person name="Ding S.J."/>
            <person name="Wang X.J."/>
            <person name="Zhu J.G."/>
            <person name="Ruan X.D."/>
            <person name="Zhao L."/>
            <person name="Wei J.T."/>
            <person name="Ye R.Z."/>
            <person name="Que T.C."/>
            <person name="Du C.H."/>
            <person name="Zhou Y.H."/>
            <person name="Cheng J.X."/>
            <person name="Dai P.F."/>
            <person name="Guo W.B."/>
            <person name="Han X.H."/>
            <person name="Huang E.J."/>
            <person name="Li L.F."/>
            <person name="Wei W."/>
            <person name="Gao Y.C."/>
            <person name="Liu J.Z."/>
            <person name="Shao H.Z."/>
            <person name="Wang X."/>
            <person name="Wang C.C."/>
            <person name="Yang T.C."/>
            <person name="Huo Q.B."/>
            <person name="Li W."/>
            <person name="Chen H.Y."/>
            <person name="Chen S.E."/>
            <person name="Zhou L.G."/>
            <person name="Ni X.B."/>
            <person name="Tian J.H."/>
            <person name="Sheng Y."/>
            <person name="Liu T."/>
            <person name="Pan Y.S."/>
            <person name="Xia L.Y."/>
            <person name="Li J."/>
            <person name="Zhao F."/>
            <person name="Cao W.C."/>
        </authorList>
    </citation>
    <scope>NUCLEOTIDE SEQUENCE [LARGE SCALE GENOMIC DNA]</scope>
    <source>
        <strain evidence="3">HaeL-2018</strain>
    </source>
</reference>
<keyword evidence="2" id="KW-0472">Membrane</keyword>
<feature type="compositionally biased region" description="Polar residues" evidence="1">
    <location>
        <begin position="816"/>
        <end position="828"/>
    </location>
</feature>
<dbReference type="VEuPathDB" id="VectorBase:HLOH_063250"/>
<feature type="compositionally biased region" description="Low complexity" evidence="1">
    <location>
        <begin position="859"/>
        <end position="875"/>
    </location>
</feature>
<feature type="region of interest" description="Disordered" evidence="1">
    <location>
        <begin position="1172"/>
        <end position="1193"/>
    </location>
</feature>
<dbReference type="Proteomes" id="UP000821853">
    <property type="component" value="Unassembled WGS sequence"/>
</dbReference>
<organism evidence="3 4">
    <name type="scientific">Haemaphysalis longicornis</name>
    <name type="common">Bush tick</name>
    <dbReference type="NCBI Taxonomy" id="44386"/>
    <lineage>
        <taxon>Eukaryota</taxon>
        <taxon>Metazoa</taxon>
        <taxon>Ecdysozoa</taxon>
        <taxon>Arthropoda</taxon>
        <taxon>Chelicerata</taxon>
        <taxon>Arachnida</taxon>
        <taxon>Acari</taxon>
        <taxon>Parasitiformes</taxon>
        <taxon>Ixodida</taxon>
        <taxon>Ixodoidea</taxon>
        <taxon>Ixodidae</taxon>
        <taxon>Haemaphysalinae</taxon>
        <taxon>Haemaphysalis</taxon>
    </lineage>
</organism>
<gene>
    <name evidence="3" type="ORF">HPB48_012189</name>
</gene>
<feature type="compositionally biased region" description="Polar residues" evidence="1">
    <location>
        <begin position="967"/>
        <end position="1000"/>
    </location>
</feature>
<feature type="region of interest" description="Disordered" evidence="1">
    <location>
        <begin position="668"/>
        <end position="749"/>
    </location>
</feature>
<feature type="compositionally biased region" description="Polar residues" evidence="1">
    <location>
        <begin position="1031"/>
        <end position="1069"/>
    </location>
</feature>
<feature type="region of interest" description="Disordered" evidence="1">
    <location>
        <begin position="445"/>
        <end position="476"/>
    </location>
</feature>
<feature type="compositionally biased region" description="Basic and acidic residues" evidence="1">
    <location>
        <begin position="446"/>
        <end position="460"/>
    </location>
</feature>
<evidence type="ECO:0000256" key="1">
    <source>
        <dbReference type="SAM" id="MobiDB-lite"/>
    </source>
</evidence>